<dbReference type="AlphaFoldDB" id="A0A645HS65"/>
<comment type="caution">
    <text evidence="2">The sequence shown here is derived from an EMBL/GenBank/DDBJ whole genome shotgun (WGS) entry which is preliminary data.</text>
</comment>
<reference evidence="2" key="1">
    <citation type="submission" date="2019-08" db="EMBL/GenBank/DDBJ databases">
        <authorList>
            <person name="Kucharzyk K."/>
            <person name="Murdoch R.W."/>
            <person name="Higgins S."/>
            <person name="Loffler F."/>
        </authorList>
    </citation>
    <scope>NUCLEOTIDE SEQUENCE</scope>
</reference>
<evidence type="ECO:0000256" key="1">
    <source>
        <dbReference type="SAM" id="Phobius"/>
    </source>
</evidence>
<name>A0A645HS65_9ZZZZ</name>
<keyword evidence="1" id="KW-1133">Transmembrane helix</keyword>
<evidence type="ECO:0000313" key="2">
    <source>
        <dbReference type="EMBL" id="MPN41891.1"/>
    </source>
</evidence>
<dbReference type="EMBL" id="VSSQ01099230">
    <property type="protein sequence ID" value="MPN41891.1"/>
    <property type="molecule type" value="Genomic_DNA"/>
</dbReference>
<proteinExistence type="predicted"/>
<organism evidence="2">
    <name type="scientific">bioreactor metagenome</name>
    <dbReference type="NCBI Taxonomy" id="1076179"/>
    <lineage>
        <taxon>unclassified sequences</taxon>
        <taxon>metagenomes</taxon>
        <taxon>ecological metagenomes</taxon>
    </lineage>
</organism>
<sequence>MHSFLIKEALNDPSLEKVFSYYLFRILLFYVSVECSFGVYDYDWTGLTHPVTARLYDSDLLIESVCLDPFAESFKDFIGSS</sequence>
<keyword evidence="1" id="KW-0472">Membrane</keyword>
<keyword evidence="1" id="KW-0812">Transmembrane</keyword>
<accession>A0A645HS65</accession>
<gene>
    <name evidence="2" type="ORF">SDC9_189446</name>
</gene>
<protein>
    <submittedName>
        <fullName evidence="2">Uncharacterized protein</fullName>
    </submittedName>
</protein>
<feature type="transmembrane region" description="Helical" evidence="1">
    <location>
        <begin position="21"/>
        <end position="40"/>
    </location>
</feature>